<dbReference type="GO" id="GO:0009089">
    <property type="term" value="P:lysine biosynthetic process via diaminopimelate"/>
    <property type="evidence" value="ECO:0007669"/>
    <property type="project" value="UniProtKB-UniPathway"/>
</dbReference>
<dbReference type="Gene3D" id="3.30.70.260">
    <property type="match status" value="2"/>
</dbReference>
<dbReference type="InterPro" id="IPR002912">
    <property type="entry name" value="ACT_dom"/>
</dbReference>
<comment type="pathway">
    <text evidence="12">Amino-acid biosynthesis; L-methionine biosynthesis via de novo pathway; L-homoserine from L-aspartate: step 1/3.</text>
</comment>
<dbReference type="InterPro" id="IPR002986">
    <property type="entry name" value="DAP_deCOOHase_LysA"/>
</dbReference>
<comment type="similarity">
    <text evidence="11">Belongs to the Orn/Lys/Arg decarboxylase class-II family.</text>
</comment>
<protein>
    <recommendedName>
        <fullName evidence="4">aspartate kinase</fullName>
        <ecNumber evidence="4">2.7.2.4</ecNumber>
    </recommendedName>
</protein>
<comment type="cofactor">
    <cofactor evidence="1 10">
        <name>pyridoxal 5'-phosphate</name>
        <dbReference type="ChEBI" id="CHEBI:597326"/>
    </cofactor>
</comment>
<evidence type="ECO:0000256" key="10">
    <source>
        <dbReference type="PIRSR" id="PIRSR600183-50"/>
    </source>
</evidence>
<dbReference type="GO" id="GO:0009090">
    <property type="term" value="P:homoserine biosynthetic process"/>
    <property type="evidence" value="ECO:0007669"/>
    <property type="project" value="TreeGrafter"/>
</dbReference>
<dbReference type="Pfam" id="PF02784">
    <property type="entry name" value="Orn_Arg_deC_N"/>
    <property type="match status" value="1"/>
</dbReference>
<evidence type="ECO:0000256" key="8">
    <source>
        <dbReference type="ARBA" id="ARBA00022840"/>
    </source>
</evidence>
<dbReference type="GO" id="GO:0004072">
    <property type="term" value="F:aspartate kinase activity"/>
    <property type="evidence" value="ECO:0007669"/>
    <property type="project" value="UniProtKB-EC"/>
</dbReference>
<dbReference type="PRINTS" id="PR01181">
    <property type="entry name" value="DAPDCRBXLASE"/>
</dbReference>
<gene>
    <name evidence="14" type="ORF">EKM59_06800</name>
</gene>
<dbReference type="EC" id="2.7.2.4" evidence="4"/>
<keyword evidence="8" id="KW-0067">ATP-binding</keyword>
<reference evidence="14 15" key="1">
    <citation type="submission" date="2018-12" db="EMBL/GenBank/DDBJ databases">
        <title>Legionella sp,whole genome shotgun sequence.</title>
        <authorList>
            <person name="Wu H."/>
        </authorList>
    </citation>
    <scope>NUCLEOTIDE SEQUENCE [LARGE SCALE GENOMIC DNA]</scope>
    <source>
        <strain evidence="15">km714</strain>
    </source>
</reference>
<dbReference type="InterPro" id="IPR011246">
    <property type="entry name" value="DAP_dec_asp_kin"/>
</dbReference>
<dbReference type="AlphaFoldDB" id="A0A3S0VN01"/>
<dbReference type="SUPFAM" id="SSF55021">
    <property type="entry name" value="ACT-like"/>
    <property type="match status" value="2"/>
</dbReference>
<dbReference type="SUPFAM" id="SSF50621">
    <property type="entry name" value="Alanine racemase C-terminal domain-like"/>
    <property type="match status" value="1"/>
</dbReference>
<dbReference type="UniPathway" id="UPA00034">
    <property type="reaction ID" value="UER00015"/>
</dbReference>
<dbReference type="NCBIfam" id="NF006515">
    <property type="entry name" value="PRK08961.1"/>
    <property type="match status" value="1"/>
</dbReference>
<dbReference type="InterPro" id="IPR001048">
    <property type="entry name" value="Asp/Glu/Uridylate_kinase"/>
</dbReference>
<dbReference type="RefSeq" id="WP_127057291.1">
    <property type="nucleotide sequence ID" value="NZ_RZGR01000017.1"/>
</dbReference>
<dbReference type="InterPro" id="IPR022657">
    <property type="entry name" value="De-COase2_CS"/>
</dbReference>
<dbReference type="PROSITE" id="PS00324">
    <property type="entry name" value="ASPARTOKINASE"/>
    <property type="match status" value="1"/>
</dbReference>
<dbReference type="PIRSF" id="PIRSF036459">
    <property type="entry name" value="DAP_dec_asp_kin"/>
    <property type="match status" value="1"/>
</dbReference>
<evidence type="ECO:0000259" key="13">
    <source>
        <dbReference type="PROSITE" id="PS51671"/>
    </source>
</evidence>
<dbReference type="Proteomes" id="UP000288012">
    <property type="component" value="Unassembled WGS sequence"/>
</dbReference>
<dbReference type="Gene3D" id="3.20.20.10">
    <property type="entry name" value="Alanine racemase"/>
    <property type="match status" value="1"/>
</dbReference>
<evidence type="ECO:0000256" key="3">
    <source>
        <dbReference type="ARBA" id="ARBA00010122"/>
    </source>
</evidence>
<dbReference type="GO" id="GO:0008836">
    <property type="term" value="F:diaminopimelate decarboxylase activity"/>
    <property type="evidence" value="ECO:0007669"/>
    <property type="project" value="InterPro"/>
</dbReference>
<dbReference type="PANTHER" id="PTHR21499">
    <property type="entry name" value="ASPARTATE KINASE"/>
    <property type="match status" value="1"/>
</dbReference>
<dbReference type="UniPathway" id="UPA00050">
    <property type="reaction ID" value="UER00461"/>
</dbReference>
<feature type="domain" description="ACT" evidence="13">
    <location>
        <begin position="320"/>
        <end position="393"/>
    </location>
</feature>
<keyword evidence="6" id="KW-0547">Nucleotide-binding</keyword>
<evidence type="ECO:0000256" key="1">
    <source>
        <dbReference type="ARBA" id="ARBA00001933"/>
    </source>
</evidence>
<dbReference type="CDD" id="cd04920">
    <property type="entry name" value="ACT_AKiii-DAPDC_2"/>
    <property type="match status" value="1"/>
</dbReference>
<dbReference type="PROSITE" id="PS51671">
    <property type="entry name" value="ACT"/>
    <property type="match status" value="1"/>
</dbReference>
<dbReference type="SUPFAM" id="SSF51419">
    <property type="entry name" value="PLP-binding barrel"/>
    <property type="match status" value="1"/>
</dbReference>
<dbReference type="InterPro" id="IPR022643">
    <property type="entry name" value="De-COase2_C"/>
</dbReference>
<keyword evidence="7 14" id="KW-0418">Kinase</keyword>
<dbReference type="GO" id="GO:0005829">
    <property type="term" value="C:cytosol"/>
    <property type="evidence" value="ECO:0007669"/>
    <property type="project" value="TreeGrafter"/>
</dbReference>
<proteinExistence type="inferred from homology"/>
<dbReference type="Gene3D" id="2.40.37.10">
    <property type="entry name" value="Lyase, Ornithine Decarboxylase, Chain A, domain 1"/>
    <property type="match status" value="1"/>
</dbReference>
<dbReference type="Gene3D" id="3.40.1160.10">
    <property type="entry name" value="Acetylglutamate kinase-like"/>
    <property type="match status" value="1"/>
</dbReference>
<evidence type="ECO:0000313" key="15">
    <source>
        <dbReference type="Proteomes" id="UP000288012"/>
    </source>
</evidence>
<comment type="pathway">
    <text evidence="2 12">Amino-acid biosynthesis; L-lysine biosynthesis via DAP pathway; (S)-tetrahydrodipicolinate from L-aspartate: step 1/4.</text>
</comment>
<comment type="similarity">
    <text evidence="3">Belongs to the aspartokinase family.</text>
</comment>
<feature type="modified residue" description="N6-(pyridoxal phosphate)lysine" evidence="10">
    <location>
        <position position="527"/>
    </location>
</feature>
<keyword evidence="14" id="KW-0456">Lyase</keyword>
<dbReference type="InterPro" id="IPR018042">
    <property type="entry name" value="Aspartate_kinase_CS"/>
</dbReference>
<dbReference type="InterPro" id="IPR029066">
    <property type="entry name" value="PLP-binding_barrel"/>
</dbReference>
<dbReference type="InterPro" id="IPR000183">
    <property type="entry name" value="Orn/DAP/Arg_de-COase"/>
</dbReference>
<organism evidence="14 15">
    <name type="scientific">Legionella septentrionalis</name>
    <dbReference type="NCBI Taxonomy" id="2498109"/>
    <lineage>
        <taxon>Bacteria</taxon>
        <taxon>Pseudomonadati</taxon>
        <taxon>Pseudomonadota</taxon>
        <taxon>Gammaproteobacteria</taxon>
        <taxon>Legionellales</taxon>
        <taxon>Legionellaceae</taxon>
        <taxon>Legionella</taxon>
    </lineage>
</organism>
<evidence type="ECO:0000256" key="6">
    <source>
        <dbReference type="ARBA" id="ARBA00022741"/>
    </source>
</evidence>
<dbReference type="InterPro" id="IPR022644">
    <property type="entry name" value="De-COase2_N"/>
</dbReference>
<comment type="catalytic activity">
    <reaction evidence="9">
        <text>L-aspartate + ATP = 4-phospho-L-aspartate + ADP</text>
        <dbReference type="Rhea" id="RHEA:23776"/>
        <dbReference type="ChEBI" id="CHEBI:29991"/>
        <dbReference type="ChEBI" id="CHEBI:30616"/>
        <dbReference type="ChEBI" id="CHEBI:57535"/>
        <dbReference type="ChEBI" id="CHEBI:456216"/>
        <dbReference type="EC" id="2.7.2.4"/>
    </reaction>
</comment>
<dbReference type="EMBL" id="RZGR01000017">
    <property type="protein sequence ID" value="RUQ85343.1"/>
    <property type="molecule type" value="Genomic_DNA"/>
</dbReference>
<sequence length="860" mass="94925">MQQIISKFGGTSVSSRENWEYITAITQKHIQNGEQPIIVCSALADASNKLEKAIDAALLHEHQGIEAQICTGYLELASALEVNADLIHPELQQLQQWLTGIALLKEASPKTRAQILSLGELMMTRLGHAFLRKKGINCHWFDVREALNPIPVAGGDAVNYLAARCSSDANPKLASQLLQTGAAAIITQGFIAANQQGETVLLGRGGSDTSAALLAAILQAKACEIWTDVPGIYTANPHQLPNARLLKQLNYDEAQEIASMGAKVLHPNCLPPVRKAAIPMVVKYTHMPEHSGTRISRESDDTAPPIKSIQVKHNIILISIDTLHMWQQVGFLADVFTTFKMHGFSVDLLSSSEFNVTVSLDASAKLRNRMALEALLAALNQFGRAKIIEPCSAVSLVGHHIRTVLPQLGPALEVFDSQQIYLMSLASNDLNLTFVVDEVQADKLCQKLHALLIENNPQSFYYSKSWQEEFGSKENRMIPWWEEEQQALLQLAETQSPCYVYNCRIIAEKAKDLQSLQAIDKLFYAIKANPHPDILHTLYTKDIGFECVSLPELQHVFKLFPDISTDQVLFTPNFSSKLEYEHALALNCYVTIDNIHPLAQWPELFRGKSILLRIDTGCGTGHHRYVCTGGNESKFGIPLAELKRVTEFTEQYDINVIGLHAHSGSGILLPDLWQQTALTLTSLLGQFPHVRIINLGGGLGVAEKPGQRALDLGSLDASLLAVKSRHPEIAFWLEPGRFFVSESGVLLAKVTQCKEKGKVRFIGIETGMNSLLRPALYGAYHEIVNLTRLSEEKAMFAHVVGPICETGDTLGYDRLLPHTFEQDVMLIANAGAYGYCMGSSYNLRPPAQEIIFTASKAYVK</sequence>
<evidence type="ECO:0000256" key="11">
    <source>
        <dbReference type="RuleBase" id="RU003737"/>
    </source>
</evidence>
<evidence type="ECO:0000256" key="4">
    <source>
        <dbReference type="ARBA" id="ARBA00013059"/>
    </source>
</evidence>
<dbReference type="GO" id="GO:0009088">
    <property type="term" value="P:threonine biosynthetic process"/>
    <property type="evidence" value="ECO:0007669"/>
    <property type="project" value="UniProtKB-UniPathway"/>
</dbReference>
<dbReference type="SUPFAM" id="SSF53633">
    <property type="entry name" value="Carbamate kinase-like"/>
    <property type="match status" value="1"/>
</dbReference>
<evidence type="ECO:0000256" key="2">
    <source>
        <dbReference type="ARBA" id="ARBA00004766"/>
    </source>
</evidence>
<comment type="caution">
    <text evidence="14">The sequence shown here is derived from an EMBL/GenBank/DDBJ whole genome shotgun (WGS) entry which is preliminary data.</text>
</comment>
<dbReference type="PRINTS" id="PR01179">
    <property type="entry name" value="ODADCRBXLASE"/>
</dbReference>
<dbReference type="GO" id="GO:0005524">
    <property type="term" value="F:ATP binding"/>
    <property type="evidence" value="ECO:0007669"/>
    <property type="project" value="UniProtKB-KW"/>
</dbReference>
<dbReference type="InterPro" id="IPR042199">
    <property type="entry name" value="AsparK_Bifunc_asparK/hSer_DH"/>
</dbReference>
<dbReference type="UniPathway" id="UPA00051">
    <property type="reaction ID" value="UER00462"/>
</dbReference>
<evidence type="ECO:0000256" key="5">
    <source>
        <dbReference type="ARBA" id="ARBA00022679"/>
    </source>
</evidence>
<evidence type="ECO:0000256" key="7">
    <source>
        <dbReference type="ARBA" id="ARBA00022777"/>
    </source>
</evidence>
<dbReference type="InterPro" id="IPR009006">
    <property type="entry name" value="Ala_racemase/Decarboxylase_C"/>
</dbReference>
<dbReference type="Gene3D" id="1.20.120.1320">
    <property type="entry name" value="Aspartokinase, catalytic domain"/>
    <property type="match status" value="1"/>
</dbReference>
<keyword evidence="12" id="KW-0028">Amino-acid biosynthesis</keyword>
<dbReference type="NCBIfam" id="TIGR00657">
    <property type="entry name" value="asp_kinases"/>
    <property type="match status" value="1"/>
</dbReference>
<name>A0A3S0VN01_9GAMM</name>
<evidence type="ECO:0000256" key="9">
    <source>
        <dbReference type="ARBA" id="ARBA00047872"/>
    </source>
</evidence>
<evidence type="ECO:0000313" key="14">
    <source>
        <dbReference type="EMBL" id="RUQ85343.1"/>
    </source>
</evidence>
<dbReference type="PANTHER" id="PTHR21499:SF59">
    <property type="entry name" value="ASPARTOKINASE"/>
    <property type="match status" value="1"/>
</dbReference>
<comment type="pathway">
    <text evidence="12">Amino-acid biosynthesis; L-threonine biosynthesis; L-threonine from L-aspartate: step 1/5.</text>
</comment>
<dbReference type="InterPro" id="IPR045865">
    <property type="entry name" value="ACT-like_dom_sf"/>
</dbReference>
<accession>A0A3S0VN01</accession>
<feature type="active site" description="Proton donor" evidence="10">
    <location>
        <position position="804"/>
    </location>
</feature>
<evidence type="ECO:0000256" key="12">
    <source>
        <dbReference type="RuleBase" id="RU004249"/>
    </source>
</evidence>
<dbReference type="Pfam" id="PF00278">
    <property type="entry name" value="Orn_DAP_Arg_deC"/>
    <property type="match status" value="1"/>
</dbReference>
<keyword evidence="10" id="KW-0663">Pyridoxal phosphate</keyword>
<dbReference type="Pfam" id="PF00696">
    <property type="entry name" value="AA_kinase"/>
    <property type="match status" value="1"/>
</dbReference>
<dbReference type="InterPro" id="IPR036393">
    <property type="entry name" value="AceGlu_kinase-like_sf"/>
</dbReference>
<keyword evidence="15" id="KW-1185">Reference proteome</keyword>
<keyword evidence="5 14" id="KW-0808">Transferase</keyword>
<dbReference type="PROSITE" id="PS00879">
    <property type="entry name" value="ODR_DC_2_2"/>
    <property type="match status" value="1"/>
</dbReference>
<dbReference type="InterPro" id="IPR001341">
    <property type="entry name" value="Asp_kinase"/>
</dbReference>